<keyword evidence="3" id="KW-1185">Reference proteome</keyword>
<dbReference type="GeneID" id="30194532"/>
<reference evidence="2 3" key="1">
    <citation type="submission" date="2016-06" db="EMBL/GenBank/DDBJ databases">
        <title>Evolution of pathogenesis and genome organization in the Tremellales.</title>
        <authorList>
            <person name="Cuomo C."/>
            <person name="Litvintseva A."/>
            <person name="Heitman J."/>
            <person name="Chen Y."/>
            <person name="Sun S."/>
            <person name="Springer D."/>
            <person name="Dromer F."/>
            <person name="Young S."/>
            <person name="Zeng Q."/>
            <person name="Chapman S."/>
            <person name="Gujja S."/>
            <person name="Saif S."/>
            <person name="Birren B."/>
        </authorList>
    </citation>
    <scope>NUCLEOTIDE SEQUENCE [LARGE SCALE GENOMIC DNA]</scope>
    <source>
        <strain evidence="2 3">CBS 7118</strain>
    </source>
</reference>
<organism evidence="2 3">
    <name type="scientific">Cryptococcus wingfieldii CBS 7118</name>
    <dbReference type="NCBI Taxonomy" id="1295528"/>
    <lineage>
        <taxon>Eukaryota</taxon>
        <taxon>Fungi</taxon>
        <taxon>Dikarya</taxon>
        <taxon>Basidiomycota</taxon>
        <taxon>Agaricomycotina</taxon>
        <taxon>Tremellomycetes</taxon>
        <taxon>Tremellales</taxon>
        <taxon>Cryptococcaceae</taxon>
        <taxon>Cryptococcus</taxon>
    </lineage>
</organism>
<dbReference type="EMBL" id="AWGH01000016">
    <property type="protein sequence ID" value="ODN93454.1"/>
    <property type="molecule type" value="Genomic_DNA"/>
</dbReference>
<sequence length="222" mass="23797">MLPSLRAARPLSALALPHPDLAAANGHTRFALRAFEAIPSLAHAYAILRAAENKLGAKALHVRIPKSMDSLKLGPSIYIETLRPVKLEKQLLLEIPSPILSPESNFLGGLCLEDVAKSLDSDPVISTSVQRSPSNGRKDRPLQFKIEAAQPPSRNPSKARRSVEFRSKQGGKEGAEIVQALKAFEGGFYGGFEGVADKFEAMVAAHTKPRQGNGETASGDKA</sequence>
<protein>
    <submittedName>
        <fullName evidence="2">Uncharacterized protein</fullName>
    </submittedName>
</protein>
<name>A0A1E3IXY0_9TREE</name>
<gene>
    <name evidence="2" type="ORF">L198_05319</name>
</gene>
<accession>A0A1E3IXY0</accession>
<comment type="caution">
    <text evidence="2">The sequence shown here is derived from an EMBL/GenBank/DDBJ whole genome shotgun (WGS) entry which is preliminary data.</text>
</comment>
<evidence type="ECO:0000256" key="1">
    <source>
        <dbReference type="SAM" id="MobiDB-lite"/>
    </source>
</evidence>
<dbReference type="Proteomes" id="UP000094819">
    <property type="component" value="Unassembled WGS sequence"/>
</dbReference>
<proteinExistence type="predicted"/>
<evidence type="ECO:0000313" key="2">
    <source>
        <dbReference type="EMBL" id="ODN93454.1"/>
    </source>
</evidence>
<evidence type="ECO:0000313" key="3">
    <source>
        <dbReference type="Proteomes" id="UP000094819"/>
    </source>
</evidence>
<dbReference type="OrthoDB" id="2571901at2759"/>
<feature type="region of interest" description="Disordered" evidence="1">
    <location>
        <begin position="148"/>
        <end position="172"/>
    </location>
</feature>
<dbReference type="AlphaFoldDB" id="A0A1E3IXY0"/>
<feature type="compositionally biased region" description="Basic and acidic residues" evidence="1">
    <location>
        <begin position="161"/>
        <end position="172"/>
    </location>
</feature>
<dbReference type="RefSeq" id="XP_019030559.1">
    <property type="nucleotide sequence ID" value="XM_019177406.1"/>
</dbReference>